<sequence length="44" mass="5351">MKIKRARHRSGELMDMQEYNKRYGIQLGRYSTLVPRLITRKDIK</sequence>
<protein>
    <submittedName>
        <fullName evidence="1">Uncharacterized protein</fullName>
    </submittedName>
</protein>
<dbReference type="AlphaFoldDB" id="A0A7G9Z4J0"/>
<accession>A0A7G9Z4J0</accession>
<proteinExistence type="predicted"/>
<reference evidence="1" key="1">
    <citation type="submission" date="2020-06" db="EMBL/GenBank/DDBJ databases">
        <title>Unique genomic features of the anaerobic methanotrophic archaea.</title>
        <authorList>
            <person name="Chadwick G.L."/>
            <person name="Skennerton C.T."/>
            <person name="Laso-Perez R."/>
            <person name="Leu A.O."/>
            <person name="Speth D.R."/>
            <person name="Yu H."/>
            <person name="Morgan-Lang C."/>
            <person name="Hatzenpichler R."/>
            <person name="Goudeau D."/>
            <person name="Malmstrom R."/>
            <person name="Brazelton W.J."/>
            <person name="Woyke T."/>
            <person name="Hallam S.J."/>
            <person name="Tyson G.W."/>
            <person name="Wegener G."/>
            <person name="Boetius A."/>
            <person name="Orphan V."/>
        </authorList>
    </citation>
    <scope>NUCLEOTIDE SEQUENCE</scope>
</reference>
<dbReference type="EMBL" id="MT631605">
    <property type="protein sequence ID" value="QNO55174.1"/>
    <property type="molecule type" value="Genomic_DNA"/>
</dbReference>
<name>A0A7G9Z4J0_9EURY</name>
<gene>
    <name evidence="1" type="ORF">KHGGAAHM_00001</name>
</gene>
<organism evidence="1">
    <name type="scientific">Candidatus Methanophaga sp. ANME-1 ERB7</name>
    <dbReference type="NCBI Taxonomy" id="2759913"/>
    <lineage>
        <taxon>Archaea</taxon>
        <taxon>Methanobacteriati</taxon>
        <taxon>Methanobacteriota</taxon>
        <taxon>Stenosarchaea group</taxon>
        <taxon>Methanomicrobia</taxon>
        <taxon>Candidatus Methanophagales</taxon>
        <taxon>Candidatus Methanophagaceae</taxon>
        <taxon>Candidatus Methanophaga</taxon>
    </lineage>
</organism>
<evidence type="ECO:0000313" key="1">
    <source>
        <dbReference type="EMBL" id="QNO55174.1"/>
    </source>
</evidence>